<keyword evidence="2" id="KW-1185">Reference proteome</keyword>
<name>A0AAN9G4N4_9CAEN</name>
<sequence length="123" mass="13264">MTWCLPEFETGESCADQNELKDCHVENTCVREVCLVNVGGDCTGNYSTFCTDGTICDGGVCKFVLNQDCTGKESLCRFGAACDSRQKTCKWNIRQSCSPGDCISGSTCDAVSKCSEYTSSESV</sequence>
<protein>
    <submittedName>
        <fullName evidence="1">Uncharacterized protein</fullName>
    </submittedName>
</protein>
<gene>
    <name evidence="1" type="ORF">V1264_006815</name>
</gene>
<evidence type="ECO:0000313" key="1">
    <source>
        <dbReference type="EMBL" id="KAK7095403.1"/>
    </source>
</evidence>
<accession>A0AAN9G4N4</accession>
<evidence type="ECO:0000313" key="2">
    <source>
        <dbReference type="Proteomes" id="UP001374579"/>
    </source>
</evidence>
<dbReference type="EMBL" id="JBAMIC010000018">
    <property type="protein sequence ID" value="KAK7095403.1"/>
    <property type="molecule type" value="Genomic_DNA"/>
</dbReference>
<comment type="caution">
    <text evidence="1">The sequence shown here is derived from an EMBL/GenBank/DDBJ whole genome shotgun (WGS) entry which is preliminary data.</text>
</comment>
<dbReference type="Proteomes" id="UP001374579">
    <property type="component" value="Unassembled WGS sequence"/>
</dbReference>
<dbReference type="AlphaFoldDB" id="A0AAN9G4N4"/>
<proteinExistence type="predicted"/>
<reference evidence="1 2" key="1">
    <citation type="submission" date="2024-02" db="EMBL/GenBank/DDBJ databases">
        <title>Chromosome-scale genome assembly of the rough periwinkle Littorina saxatilis.</title>
        <authorList>
            <person name="De Jode A."/>
            <person name="Faria R."/>
            <person name="Formenti G."/>
            <person name="Sims Y."/>
            <person name="Smith T.P."/>
            <person name="Tracey A."/>
            <person name="Wood J.M.D."/>
            <person name="Zagrodzka Z.B."/>
            <person name="Johannesson K."/>
            <person name="Butlin R.K."/>
            <person name="Leder E.H."/>
        </authorList>
    </citation>
    <scope>NUCLEOTIDE SEQUENCE [LARGE SCALE GENOMIC DNA]</scope>
    <source>
        <strain evidence="1">Snail1</strain>
        <tissue evidence="1">Muscle</tissue>
    </source>
</reference>
<organism evidence="1 2">
    <name type="scientific">Littorina saxatilis</name>
    <dbReference type="NCBI Taxonomy" id="31220"/>
    <lineage>
        <taxon>Eukaryota</taxon>
        <taxon>Metazoa</taxon>
        <taxon>Spiralia</taxon>
        <taxon>Lophotrochozoa</taxon>
        <taxon>Mollusca</taxon>
        <taxon>Gastropoda</taxon>
        <taxon>Caenogastropoda</taxon>
        <taxon>Littorinimorpha</taxon>
        <taxon>Littorinoidea</taxon>
        <taxon>Littorinidae</taxon>
        <taxon>Littorina</taxon>
    </lineage>
</organism>